<evidence type="ECO:0000256" key="17">
    <source>
        <dbReference type="ARBA" id="ARBA00073549"/>
    </source>
</evidence>
<dbReference type="PANTHER" id="PTHR12879">
    <property type="entry name" value="SPHINGOLIPID DELTA 4 DESATURASE/C-4 HYDROXYLASE PROTEIN DES2"/>
    <property type="match status" value="1"/>
</dbReference>
<evidence type="ECO:0000256" key="13">
    <source>
        <dbReference type="ARBA" id="ARBA00023125"/>
    </source>
</evidence>
<evidence type="ECO:0000256" key="18">
    <source>
        <dbReference type="ARBA" id="ARBA00077470"/>
    </source>
</evidence>
<dbReference type="PROSITE" id="PS00486">
    <property type="entry name" value="DNA_MISMATCH_REPAIR_2"/>
    <property type="match status" value="1"/>
</dbReference>
<dbReference type="GO" id="GO:0042284">
    <property type="term" value="F:sphingolipid delta-4 desaturase activity"/>
    <property type="evidence" value="ECO:0007669"/>
    <property type="project" value="UniProtKB-EC"/>
</dbReference>
<evidence type="ECO:0000256" key="3">
    <source>
        <dbReference type="ARBA" id="ARBA00004286"/>
    </source>
</evidence>
<evidence type="ECO:0000256" key="9">
    <source>
        <dbReference type="ARBA" id="ARBA00022840"/>
    </source>
</evidence>
<keyword evidence="12" id="KW-0443">Lipid metabolism</keyword>
<keyword evidence="6" id="KW-0158">Chromosome</keyword>
<feature type="compositionally biased region" description="Basic and acidic residues" evidence="19">
    <location>
        <begin position="385"/>
        <end position="400"/>
    </location>
</feature>
<dbReference type="InterPro" id="IPR036187">
    <property type="entry name" value="DNA_mismatch_repair_MutS_sf"/>
</dbReference>
<dbReference type="Pfam" id="PF00487">
    <property type="entry name" value="FA_desaturase"/>
    <property type="match status" value="1"/>
</dbReference>
<dbReference type="Gene3D" id="1.10.1420.10">
    <property type="match status" value="1"/>
</dbReference>
<evidence type="ECO:0000259" key="21">
    <source>
        <dbReference type="PROSITE" id="PS00486"/>
    </source>
</evidence>
<evidence type="ECO:0000256" key="7">
    <source>
        <dbReference type="ARBA" id="ARBA00022692"/>
    </source>
</evidence>
<feature type="compositionally biased region" description="Basic residues" evidence="19">
    <location>
        <begin position="402"/>
        <end position="412"/>
    </location>
</feature>
<dbReference type="InterPro" id="IPR000432">
    <property type="entry name" value="DNA_mismatch_repair_MutS_C"/>
</dbReference>
<dbReference type="InterPro" id="IPR005804">
    <property type="entry name" value="FA_desaturase_dom"/>
</dbReference>
<keyword evidence="13" id="KW-0238">DNA-binding</keyword>
<accession>A0AAN6ERA6</accession>
<dbReference type="SMART" id="SM01269">
    <property type="entry name" value="Lipid_DES"/>
    <property type="match status" value="1"/>
</dbReference>
<feature type="region of interest" description="Disordered" evidence="19">
    <location>
        <begin position="1"/>
        <end position="35"/>
    </location>
</feature>
<dbReference type="GO" id="GO:0005694">
    <property type="term" value="C:chromosome"/>
    <property type="evidence" value="ECO:0007669"/>
    <property type="project" value="UniProtKB-SubCell"/>
</dbReference>
<dbReference type="GO" id="GO:0005634">
    <property type="term" value="C:nucleus"/>
    <property type="evidence" value="ECO:0007669"/>
    <property type="project" value="UniProtKB-SubCell"/>
</dbReference>
<feature type="transmembrane region" description="Helical" evidence="20">
    <location>
        <begin position="101"/>
        <end position="125"/>
    </location>
</feature>
<comment type="subcellular location">
    <subcellularLocation>
        <location evidence="3">Chromosome</location>
    </subcellularLocation>
    <subcellularLocation>
        <location evidence="2">Membrane</location>
        <topology evidence="2">Multi-pass membrane protein</topology>
    </subcellularLocation>
    <subcellularLocation>
        <location evidence="1">Nucleus</location>
    </subcellularLocation>
</comment>
<evidence type="ECO:0000256" key="10">
    <source>
        <dbReference type="ARBA" id="ARBA00022989"/>
    </source>
</evidence>
<keyword evidence="15" id="KW-0539">Nucleus</keyword>
<dbReference type="FunFam" id="3.40.50.300:FF:001067">
    <property type="entry name" value="DNA mismatch repair protein MSH5"/>
    <property type="match status" value="1"/>
</dbReference>
<dbReference type="CDD" id="cd03281">
    <property type="entry name" value="ABC_MSH5_euk"/>
    <property type="match status" value="1"/>
</dbReference>
<dbReference type="InterPro" id="IPR013866">
    <property type="entry name" value="Sphingolipid_d4-desaturase_N"/>
</dbReference>
<evidence type="ECO:0000256" key="1">
    <source>
        <dbReference type="ARBA" id="ARBA00004123"/>
    </source>
</evidence>
<dbReference type="InterPro" id="IPR007696">
    <property type="entry name" value="DNA_mismatch_repair_MutS_core"/>
</dbReference>
<evidence type="ECO:0000256" key="15">
    <source>
        <dbReference type="ARBA" id="ARBA00023242"/>
    </source>
</evidence>
<feature type="compositionally biased region" description="Basic and acidic residues" evidence="19">
    <location>
        <begin position="21"/>
        <end position="35"/>
    </location>
</feature>
<dbReference type="CDD" id="cd03508">
    <property type="entry name" value="Delta4-sphingolipid-FADS-like"/>
    <property type="match status" value="1"/>
</dbReference>
<keyword evidence="10 20" id="KW-1133">Transmembrane helix</keyword>
<dbReference type="SUPFAM" id="SSF52540">
    <property type="entry name" value="P-loop containing nucleoside triphosphate hydrolases"/>
    <property type="match status" value="1"/>
</dbReference>
<evidence type="ECO:0000256" key="16">
    <source>
        <dbReference type="ARBA" id="ARBA00023254"/>
    </source>
</evidence>
<name>A0AAN6ERA6_EXODE</name>
<protein>
    <recommendedName>
        <fullName evidence="17">DNA mismatch repair protein MSH5</fullName>
        <ecNumber evidence="5">1.14.19.17</ecNumber>
    </recommendedName>
    <alternativeName>
        <fullName evidence="18">MutS protein homolog 5</fullName>
    </alternativeName>
</protein>
<feature type="region of interest" description="Disordered" evidence="19">
    <location>
        <begin position="368"/>
        <end position="451"/>
    </location>
</feature>
<evidence type="ECO:0000256" key="5">
    <source>
        <dbReference type="ARBA" id="ARBA00012021"/>
    </source>
</evidence>
<dbReference type="SUPFAM" id="SSF48334">
    <property type="entry name" value="DNA repair protein MutS, domain III"/>
    <property type="match status" value="1"/>
</dbReference>
<evidence type="ECO:0000256" key="20">
    <source>
        <dbReference type="SAM" id="Phobius"/>
    </source>
</evidence>
<keyword evidence="11" id="KW-0560">Oxidoreductase</keyword>
<reference evidence="22" key="1">
    <citation type="submission" date="2023-01" db="EMBL/GenBank/DDBJ databases">
        <title>Exophiala dermititidis isolated from Cystic Fibrosis Patient.</title>
        <authorList>
            <person name="Kurbessoian T."/>
            <person name="Crocker A."/>
            <person name="Murante D."/>
            <person name="Hogan D.A."/>
            <person name="Stajich J.E."/>
        </authorList>
    </citation>
    <scope>NUCLEOTIDE SEQUENCE</scope>
    <source>
        <strain evidence="22">Ex8</strain>
    </source>
</reference>
<dbReference type="SMART" id="SM00533">
    <property type="entry name" value="MUTSd"/>
    <property type="match status" value="1"/>
</dbReference>
<dbReference type="Proteomes" id="UP001161757">
    <property type="component" value="Unassembled WGS sequence"/>
</dbReference>
<proteinExistence type="inferred from homology"/>
<dbReference type="Pfam" id="PF08557">
    <property type="entry name" value="Lipid_DES"/>
    <property type="match status" value="1"/>
</dbReference>
<dbReference type="InterPro" id="IPR027417">
    <property type="entry name" value="P-loop_NTPase"/>
</dbReference>
<evidence type="ECO:0000256" key="14">
    <source>
        <dbReference type="ARBA" id="ARBA00023136"/>
    </source>
</evidence>
<feature type="transmembrane region" description="Helical" evidence="20">
    <location>
        <begin position="137"/>
        <end position="156"/>
    </location>
</feature>
<organism evidence="22 23">
    <name type="scientific">Exophiala dermatitidis</name>
    <name type="common">Black yeast-like fungus</name>
    <name type="synonym">Wangiella dermatitidis</name>
    <dbReference type="NCBI Taxonomy" id="5970"/>
    <lineage>
        <taxon>Eukaryota</taxon>
        <taxon>Fungi</taxon>
        <taxon>Dikarya</taxon>
        <taxon>Ascomycota</taxon>
        <taxon>Pezizomycotina</taxon>
        <taxon>Eurotiomycetes</taxon>
        <taxon>Chaetothyriomycetidae</taxon>
        <taxon>Chaetothyriales</taxon>
        <taxon>Herpotrichiellaceae</taxon>
        <taxon>Exophiala</taxon>
    </lineage>
</organism>
<feature type="compositionally biased region" description="Polar residues" evidence="19">
    <location>
        <begin position="438"/>
        <end position="448"/>
    </location>
</feature>
<feature type="compositionally biased region" description="Polar residues" evidence="19">
    <location>
        <begin position="1"/>
        <end position="10"/>
    </location>
</feature>
<feature type="transmembrane region" description="Helical" evidence="20">
    <location>
        <begin position="184"/>
        <end position="206"/>
    </location>
</feature>
<dbReference type="Pfam" id="PF00488">
    <property type="entry name" value="MutS_V"/>
    <property type="match status" value="1"/>
</dbReference>
<dbReference type="GO" id="GO:0046513">
    <property type="term" value="P:ceramide biosynthetic process"/>
    <property type="evidence" value="ECO:0007669"/>
    <property type="project" value="TreeGrafter"/>
</dbReference>
<comment type="similarity">
    <text evidence="4">Belongs to the fatty acid desaturase type 1 family. DEGS subfamily.</text>
</comment>
<gene>
    <name evidence="22" type="ORF">HRR80_005999</name>
</gene>
<dbReference type="EC" id="1.14.19.17" evidence="5"/>
<dbReference type="GO" id="GO:0051026">
    <property type="term" value="P:chiasma assembly"/>
    <property type="evidence" value="ECO:0007669"/>
    <property type="project" value="UniProtKB-ARBA"/>
</dbReference>
<dbReference type="GO" id="GO:0030983">
    <property type="term" value="F:mismatched DNA binding"/>
    <property type="evidence" value="ECO:0007669"/>
    <property type="project" value="InterPro"/>
</dbReference>
<feature type="transmembrane region" description="Helical" evidence="20">
    <location>
        <begin position="244"/>
        <end position="265"/>
    </location>
</feature>
<dbReference type="Pfam" id="PF05192">
    <property type="entry name" value="MutS_III"/>
    <property type="match status" value="1"/>
</dbReference>
<dbReference type="GO" id="GO:0016020">
    <property type="term" value="C:membrane"/>
    <property type="evidence" value="ECO:0007669"/>
    <property type="project" value="UniProtKB-SubCell"/>
</dbReference>
<dbReference type="EMBL" id="JAJGCB010000012">
    <property type="protein sequence ID" value="KAJ8989858.1"/>
    <property type="molecule type" value="Genomic_DNA"/>
</dbReference>
<dbReference type="PANTHER" id="PTHR12879:SF8">
    <property type="entry name" value="SPHINGOLIPID DELTA(4)-DESATURASE DES1"/>
    <property type="match status" value="1"/>
</dbReference>
<dbReference type="SMART" id="SM00534">
    <property type="entry name" value="MUTSac"/>
    <property type="match status" value="1"/>
</dbReference>
<evidence type="ECO:0000256" key="6">
    <source>
        <dbReference type="ARBA" id="ARBA00022454"/>
    </source>
</evidence>
<keyword evidence="16" id="KW-0469">Meiosis</keyword>
<keyword evidence="7 20" id="KW-0812">Transmembrane</keyword>
<evidence type="ECO:0000256" key="11">
    <source>
        <dbReference type="ARBA" id="ARBA00023002"/>
    </source>
</evidence>
<comment type="caution">
    <text evidence="22">The sequence shown here is derived from an EMBL/GenBank/DDBJ whole genome shotgun (WGS) entry which is preliminary data.</text>
</comment>
<dbReference type="GO" id="GO:0005524">
    <property type="term" value="F:ATP binding"/>
    <property type="evidence" value="ECO:0007669"/>
    <property type="project" value="UniProtKB-KW"/>
</dbReference>
<keyword evidence="14 20" id="KW-0472">Membrane</keyword>
<keyword evidence="9" id="KW-0067">ATP-binding</keyword>
<evidence type="ECO:0000256" key="12">
    <source>
        <dbReference type="ARBA" id="ARBA00023098"/>
    </source>
</evidence>
<evidence type="ECO:0000256" key="2">
    <source>
        <dbReference type="ARBA" id="ARBA00004141"/>
    </source>
</evidence>
<dbReference type="Gene3D" id="3.40.50.300">
    <property type="entry name" value="P-loop containing nucleotide triphosphate hydrolases"/>
    <property type="match status" value="1"/>
</dbReference>
<sequence length="1327" mass="148581">MSTATETQSFRPLRPTSGQVVKEDQDKRIGDKADQGQKSIEDKFFWTYTEEPHRTRRQAIIKAHKEVLQLCGPEPLTKYLVLSVVILQIICAGLLRNSPVFSWPFLLTAYFIGATANQNLFLAIHEISHNLAFRRPLYNRLLAIFANLPIGVPYSAGFRQYHLTHHKSLGVDGVDTDLPTALEAIFLDSVFGKAFFCTFQLLFYAIRPMMIYKIPFGPIHYCNIAAQIVFDVVLVRYLGPKALVYLLMSSFLAGSLHPCAAHFISEHYVFAKSTMRDGMVPKDVPIPETFSYYGPLNILTYNVGYHNEHHDFPAIPWTRLPKVYEIAREFYDPLPCHKSWPLVLWQFITDKEVGMWCRVKRSEGGRIVGEMLSSSTSRQRRHASRRPEGGRDPPFRETGRGRSNRQKYRAHRAQSNSSVPPSEAISRHRPTPARSETHSFNGTNNHEVQSSHDDDFLDKVIVAINLKEKGRVGCAYYIAAEERLLCMEEFDGGGVDMIERIKLDVQPTTVILSPQSDAASETKDTGVRRQVSLIDSDEDNHPLPYEIEIRPSHDFSYESALNKLINLLPFASHDHASEFFVPGEAATLEEGLQPEELGLTRRRGKLIQVSSWLDLHNRLSIGCMGAVIGYLQRRRSTQYQDDGFDTNLPWRVRRLEMFHLRDIMLVNTDTLMSLQIVQPESSPAAHKQCPRSSVAKEPLSIHGLFQKNAKTPQGKVLLRQAFLRPSLDMEHIIKRLDIVSVFVRPDNDGACRKLTKNLSKIKNMRTTTTLLQKGIDSGKQKYNAFKSGVWASLLDFCYHTIEIADTLQEVLGADRLPLFVVASDVLDRHSLQRLGRMIYEIVDLDASTDQQRTVIKPGVNEQLDGIKIIYDDMEDMLTTKAVEISRSLPAGVIVDLEVTYLPHMGFHVGVLLDAATGQPVYDGRQLGWQRTFNTEKMVYFKNAAMNELDEDLGDLYANICDLEIEIAYDLAQKVLEEAKLLVTASDICGELDCNLAFAHTARQYKMTRPRMTEDNVIEIKGGRHLLQELTVPSFVPNDTFLVGGRGDGGGGGRNHNTTTDGPSLLILTGPNYSGKSVYQKQVALAVYMAQVGSYVPADAATIGITDKIYTRITSRESVSSIGSAFMIDMQQIAMALNSCTRTSLIVIDEFGKGTDSCDGAGLAAGVLQHLSSLGPETPKALVATHFHEIFELGLFDTATNIAFAHMEVRVDERKGRHEGHSSTEVTHLYNLRPGRSDTSYGVQCAAQNGVPREVVERANELARLSRNGEDMVAICSALGEAELEELRSAEMVARTFKDQDFGQEMMKEDLLVALDAMLGAPFEEIDG</sequence>
<evidence type="ECO:0000313" key="22">
    <source>
        <dbReference type="EMBL" id="KAJ8989858.1"/>
    </source>
</evidence>
<feature type="transmembrane region" description="Helical" evidence="20">
    <location>
        <begin position="79"/>
        <end position="95"/>
    </location>
</feature>
<evidence type="ECO:0000313" key="23">
    <source>
        <dbReference type="Proteomes" id="UP001161757"/>
    </source>
</evidence>
<feature type="domain" description="DNA mismatch repair proteins mutS family" evidence="21">
    <location>
        <begin position="1143"/>
        <end position="1159"/>
    </location>
</feature>
<dbReference type="GO" id="GO:0006298">
    <property type="term" value="P:mismatch repair"/>
    <property type="evidence" value="ECO:0007669"/>
    <property type="project" value="InterPro"/>
</dbReference>
<evidence type="ECO:0000256" key="8">
    <source>
        <dbReference type="ARBA" id="ARBA00022741"/>
    </source>
</evidence>
<evidence type="ECO:0000256" key="19">
    <source>
        <dbReference type="SAM" id="MobiDB-lite"/>
    </source>
</evidence>
<keyword evidence="8" id="KW-0547">Nucleotide-binding</keyword>
<dbReference type="InterPro" id="IPR011388">
    <property type="entry name" value="DES1/DES2"/>
</dbReference>
<evidence type="ECO:0000256" key="4">
    <source>
        <dbReference type="ARBA" id="ARBA00006146"/>
    </source>
</evidence>